<dbReference type="Proteomes" id="UP000305948">
    <property type="component" value="Unassembled WGS sequence"/>
</dbReference>
<sequence>MICALWVLDVVHLAICSRLGQVALTSTSDLIVRSTFTHKIWLLSGRNMSLGAIAMAASLLPFSFGIAFSRKAAEAKYFTELPNLSWLLYSCLSVTVVADVVVATALCLLLWRQRTGFRKTDSLIAAIMRYSVETSLLTCTCAVACLVTVGTSLSSF</sequence>
<dbReference type="STRING" id="5364.A0A5C3N365"/>
<keyword evidence="1" id="KW-1133">Transmembrane helix</keyword>
<reference evidence="4 5" key="1">
    <citation type="journal article" date="2019" name="Nat. Ecol. Evol.">
        <title>Megaphylogeny resolves global patterns of mushroom evolution.</title>
        <authorList>
            <person name="Varga T."/>
            <person name="Krizsan K."/>
            <person name="Foldi C."/>
            <person name="Dima B."/>
            <person name="Sanchez-Garcia M."/>
            <person name="Sanchez-Ramirez S."/>
            <person name="Szollosi G.J."/>
            <person name="Szarkandi J.G."/>
            <person name="Papp V."/>
            <person name="Albert L."/>
            <person name="Andreopoulos W."/>
            <person name="Angelini C."/>
            <person name="Antonin V."/>
            <person name="Barry K.W."/>
            <person name="Bougher N.L."/>
            <person name="Buchanan P."/>
            <person name="Buyck B."/>
            <person name="Bense V."/>
            <person name="Catcheside P."/>
            <person name="Chovatia M."/>
            <person name="Cooper J."/>
            <person name="Damon W."/>
            <person name="Desjardin D."/>
            <person name="Finy P."/>
            <person name="Geml J."/>
            <person name="Haridas S."/>
            <person name="Hughes K."/>
            <person name="Justo A."/>
            <person name="Karasinski D."/>
            <person name="Kautmanova I."/>
            <person name="Kiss B."/>
            <person name="Kocsube S."/>
            <person name="Kotiranta H."/>
            <person name="LaButti K.M."/>
            <person name="Lechner B.E."/>
            <person name="Liimatainen K."/>
            <person name="Lipzen A."/>
            <person name="Lukacs Z."/>
            <person name="Mihaltcheva S."/>
            <person name="Morgado L.N."/>
            <person name="Niskanen T."/>
            <person name="Noordeloos M.E."/>
            <person name="Ohm R.A."/>
            <person name="Ortiz-Santana B."/>
            <person name="Ovrebo C."/>
            <person name="Racz N."/>
            <person name="Riley R."/>
            <person name="Savchenko A."/>
            <person name="Shiryaev A."/>
            <person name="Soop K."/>
            <person name="Spirin V."/>
            <person name="Szebenyi C."/>
            <person name="Tomsovsky M."/>
            <person name="Tulloss R.E."/>
            <person name="Uehling J."/>
            <person name="Grigoriev I.V."/>
            <person name="Vagvolgyi C."/>
            <person name="Papp T."/>
            <person name="Martin F.M."/>
            <person name="Miettinen O."/>
            <person name="Hibbett D.S."/>
            <person name="Nagy L.G."/>
        </authorList>
    </citation>
    <scope>NUCLEOTIDE SEQUENCE [LARGE SCALE GENOMIC DNA]</scope>
    <source>
        <strain evidence="4 5">OMC1185</strain>
    </source>
</reference>
<keyword evidence="5" id="KW-1185">Reference proteome</keyword>
<evidence type="ECO:0000256" key="1">
    <source>
        <dbReference type="SAM" id="Phobius"/>
    </source>
</evidence>
<feature type="transmembrane region" description="Helical" evidence="1">
    <location>
        <begin position="132"/>
        <end position="153"/>
    </location>
</feature>
<evidence type="ECO:0000313" key="4">
    <source>
        <dbReference type="EMBL" id="TFK51653.1"/>
    </source>
</evidence>
<dbReference type="InterPro" id="IPR045339">
    <property type="entry name" value="DUF6534"/>
</dbReference>
<proteinExistence type="predicted"/>
<organism evidence="4 5">
    <name type="scientific">Heliocybe sulcata</name>
    <dbReference type="NCBI Taxonomy" id="5364"/>
    <lineage>
        <taxon>Eukaryota</taxon>
        <taxon>Fungi</taxon>
        <taxon>Dikarya</taxon>
        <taxon>Basidiomycota</taxon>
        <taxon>Agaricomycotina</taxon>
        <taxon>Agaricomycetes</taxon>
        <taxon>Gloeophyllales</taxon>
        <taxon>Gloeophyllaceae</taxon>
        <taxon>Heliocybe</taxon>
    </lineage>
</organism>
<accession>A0A5C3N365</accession>
<feature type="signal peptide" evidence="2">
    <location>
        <begin position="1"/>
        <end position="16"/>
    </location>
</feature>
<keyword evidence="1" id="KW-0472">Membrane</keyword>
<evidence type="ECO:0000313" key="5">
    <source>
        <dbReference type="Proteomes" id="UP000305948"/>
    </source>
</evidence>
<dbReference type="AlphaFoldDB" id="A0A5C3N365"/>
<dbReference type="EMBL" id="ML213510">
    <property type="protein sequence ID" value="TFK51653.1"/>
    <property type="molecule type" value="Genomic_DNA"/>
</dbReference>
<feature type="transmembrane region" description="Helical" evidence="1">
    <location>
        <begin position="87"/>
        <end position="111"/>
    </location>
</feature>
<feature type="chain" id="PRO_5022799857" description="DUF6534 domain-containing protein" evidence="2">
    <location>
        <begin position="17"/>
        <end position="156"/>
    </location>
</feature>
<dbReference type="PANTHER" id="PTHR40465">
    <property type="entry name" value="CHROMOSOME 1, WHOLE GENOME SHOTGUN SEQUENCE"/>
    <property type="match status" value="1"/>
</dbReference>
<keyword evidence="2" id="KW-0732">Signal</keyword>
<dbReference type="OrthoDB" id="2745105at2759"/>
<name>A0A5C3N365_9AGAM</name>
<feature type="transmembrane region" description="Helical" evidence="1">
    <location>
        <begin position="48"/>
        <end position="67"/>
    </location>
</feature>
<gene>
    <name evidence="4" type="ORF">OE88DRAFT_1447352</name>
</gene>
<dbReference type="PANTHER" id="PTHR40465:SF1">
    <property type="entry name" value="DUF6534 DOMAIN-CONTAINING PROTEIN"/>
    <property type="match status" value="1"/>
</dbReference>
<evidence type="ECO:0000259" key="3">
    <source>
        <dbReference type="Pfam" id="PF20152"/>
    </source>
</evidence>
<protein>
    <recommendedName>
        <fullName evidence="3">DUF6534 domain-containing protein</fullName>
    </recommendedName>
</protein>
<keyword evidence="1" id="KW-0812">Transmembrane</keyword>
<evidence type="ECO:0000256" key="2">
    <source>
        <dbReference type="SAM" id="SignalP"/>
    </source>
</evidence>
<feature type="domain" description="DUF6534" evidence="3">
    <location>
        <begin position="95"/>
        <end position="148"/>
    </location>
</feature>
<dbReference type="Pfam" id="PF20152">
    <property type="entry name" value="DUF6534"/>
    <property type="match status" value="1"/>
</dbReference>